<evidence type="ECO:0000256" key="1">
    <source>
        <dbReference type="SAM" id="MobiDB-lite"/>
    </source>
</evidence>
<dbReference type="EMBL" id="MU001819">
    <property type="protein sequence ID" value="KAF2796926.1"/>
    <property type="molecule type" value="Genomic_DNA"/>
</dbReference>
<keyword evidence="3" id="KW-1185">Reference proteome</keyword>
<feature type="region of interest" description="Disordered" evidence="1">
    <location>
        <begin position="185"/>
        <end position="204"/>
    </location>
</feature>
<dbReference type="AlphaFoldDB" id="A0A6A6XK61"/>
<protein>
    <submittedName>
        <fullName evidence="2">Uncharacterized protein</fullName>
    </submittedName>
</protein>
<accession>A0A6A6XK61</accession>
<reference evidence="2" key="1">
    <citation type="journal article" date="2020" name="Stud. Mycol.">
        <title>101 Dothideomycetes genomes: a test case for predicting lifestyles and emergence of pathogens.</title>
        <authorList>
            <person name="Haridas S."/>
            <person name="Albert R."/>
            <person name="Binder M."/>
            <person name="Bloem J."/>
            <person name="Labutti K."/>
            <person name="Salamov A."/>
            <person name="Andreopoulos B."/>
            <person name="Baker S."/>
            <person name="Barry K."/>
            <person name="Bills G."/>
            <person name="Bluhm B."/>
            <person name="Cannon C."/>
            <person name="Castanera R."/>
            <person name="Culley D."/>
            <person name="Daum C."/>
            <person name="Ezra D."/>
            <person name="Gonzalez J."/>
            <person name="Henrissat B."/>
            <person name="Kuo A."/>
            <person name="Liang C."/>
            <person name="Lipzen A."/>
            <person name="Lutzoni F."/>
            <person name="Magnuson J."/>
            <person name="Mondo S."/>
            <person name="Nolan M."/>
            <person name="Ohm R."/>
            <person name="Pangilinan J."/>
            <person name="Park H.-J."/>
            <person name="Ramirez L."/>
            <person name="Alfaro M."/>
            <person name="Sun H."/>
            <person name="Tritt A."/>
            <person name="Yoshinaga Y."/>
            <person name="Zwiers L.-H."/>
            <person name="Turgeon B."/>
            <person name="Goodwin S."/>
            <person name="Spatafora J."/>
            <person name="Crous P."/>
            <person name="Grigoriev I."/>
        </authorList>
    </citation>
    <scope>NUCLEOTIDE SEQUENCE</scope>
    <source>
        <strain evidence="2">CBS 109.77</strain>
    </source>
</reference>
<name>A0A6A6XK61_9PLEO</name>
<dbReference type="Proteomes" id="UP000799757">
    <property type="component" value="Unassembled WGS sequence"/>
</dbReference>
<gene>
    <name evidence="2" type="ORF">K505DRAFT_154511</name>
</gene>
<evidence type="ECO:0000313" key="2">
    <source>
        <dbReference type="EMBL" id="KAF2796926.1"/>
    </source>
</evidence>
<proteinExistence type="predicted"/>
<sequence length="204" mass="23404">MNMIYGEGLVRKRIRLCVRSWGFFSSLHLLVRLNDIHLFYWHPRYCFNHAQGIRKGIIGSIRHGSHCQQWRRNQYYFCTHHIGLHTSLYSLSVRSFRKTRTIFVLVFLGAINQERGKVNVAITGLQWTDPCDCSGCSVSVRALSIIHVGRLRRKEFPVFQNSLNQSHHGSLYTVSASSFQPRHSGQGCSDVPKATRTCPSLRTA</sequence>
<organism evidence="2 3">
    <name type="scientific">Melanomma pulvis-pyrius CBS 109.77</name>
    <dbReference type="NCBI Taxonomy" id="1314802"/>
    <lineage>
        <taxon>Eukaryota</taxon>
        <taxon>Fungi</taxon>
        <taxon>Dikarya</taxon>
        <taxon>Ascomycota</taxon>
        <taxon>Pezizomycotina</taxon>
        <taxon>Dothideomycetes</taxon>
        <taxon>Pleosporomycetidae</taxon>
        <taxon>Pleosporales</taxon>
        <taxon>Melanommataceae</taxon>
        <taxon>Melanomma</taxon>
    </lineage>
</organism>
<evidence type="ECO:0000313" key="3">
    <source>
        <dbReference type="Proteomes" id="UP000799757"/>
    </source>
</evidence>